<dbReference type="GO" id="GO:0005840">
    <property type="term" value="C:ribosome"/>
    <property type="evidence" value="ECO:0007669"/>
    <property type="project" value="UniProtKB-KW"/>
</dbReference>
<keyword evidence="2 7" id="KW-0689">Ribosomal protein</keyword>
<evidence type="ECO:0000313" key="7">
    <source>
        <dbReference type="EMBL" id="AWT60993.1"/>
    </source>
</evidence>
<protein>
    <recommendedName>
        <fullName evidence="5">Small ribosomal subunit protein bS6</fullName>
    </recommendedName>
    <alternativeName>
        <fullName evidence="6">30S ribosomal protein S6</fullName>
    </alternativeName>
</protein>
<evidence type="ECO:0000256" key="3">
    <source>
        <dbReference type="ARBA" id="ARBA00023274"/>
    </source>
</evidence>
<dbReference type="EMBL" id="CP029803">
    <property type="protein sequence ID" value="AWT60993.1"/>
    <property type="molecule type" value="Genomic_DNA"/>
</dbReference>
<evidence type="ECO:0000256" key="1">
    <source>
        <dbReference type="ARBA" id="ARBA00009512"/>
    </source>
</evidence>
<dbReference type="SUPFAM" id="SSF54995">
    <property type="entry name" value="Ribosomal protein S6"/>
    <property type="match status" value="1"/>
</dbReference>
<evidence type="ECO:0000256" key="4">
    <source>
        <dbReference type="ARBA" id="ARBA00035104"/>
    </source>
</evidence>
<name>A0A2Z4AF51_9BACT</name>
<dbReference type="KEGG" id="mtar:DF168_02218"/>
<dbReference type="GO" id="GO:1990904">
    <property type="term" value="C:ribonucleoprotein complex"/>
    <property type="evidence" value="ECO:0007669"/>
    <property type="project" value="UniProtKB-KW"/>
</dbReference>
<dbReference type="InterPro" id="IPR035980">
    <property type="entry name" value="Ribosomal_bS6_sf"/>
</dbReference>
<dbReference type="CDD" id="cd00473">
    <property type="entry name" value="bS6"/>
    <property type="match status" value="1"/>
</dbReference>
<evidence type="ECO:0000256" key="2">
    <source>
        <dbReference type="ARBA" id="ARBA00022980"/>
    </source>
</evidence>
<accession>A0A2Z4AF51</accession>
<evidence type="ECO:0000256" key="6">
    <source>
        <dbReference type="ARBA" id="ARBA00035520"/>
    </source>
</evidence>
<sequence length="102" mass="11704">MNEILDKRKYRASFILDSRGIETPVETQIEHLTKILESVGGTVEKVDNLGKKDFSRVTEQGHEGDVYLHIYFEGPPTATKELRESLRLDKGVKRVYVERAEV</sequence>
<evidence type="ECO:0000256" key="5">
    <source>
        <dbReference type="ARBA" id="ARBA00035294"/>
    </source>
</evidence>
<dbReference type="GO" id="GO:0003735">
    <property type="term" value="F:structural constituent of ribosome"/>
    <property type="evidence" value="ECO:0007669"/>
    <property type="project" value="InterPro"/>
</dbReference>
<proteinExistence type="inferred from homology"/>
<dbReference type="InterPro" id="IPR000529">
    <property type="entry name" value="Ribosomal_bS6"/>
</dbReference>
<gene>
    <name evidence="7" type="primary">rpsF</name>
    <name evidence="7" type="ORF">DF168_02218</name>
</gene>
<dbReference type="InterPro" id="IPR014717">
    <property type="entry name" value="Transl_elong_EF1B/ribsomal_bS6"/>
</dbReference>
<dbReference type="InterPro" id="IPR020814">
    <property type="entry name" value="Ribosomal_S6_plastid/chlpt"/>
</dbReference>
<dbReference type="Pfam" id="PF01250">
    <property type="entry name" value="Ribosomal_S6"/>
    <property type="match status" value="1"/>
</dbReference>
<dbReference type="GO" id="GO:0019843">
    <property type="term" value="F:rRNA binding"/>
    <property type="evidence" value="ECO:0007669"/>
    <property type="project" value="InterPro"/>
</dbReference>
<dbReference type="AlphaFoldDB" id="A0A2Z4AF51"/>
<dbReference type="Proteomes" id="UP000247465">
    <property type="component" value="Chromosome"/>
</dbReference>
<reference evidence="7 8" key="1">
    <citation type="submission" date="2018-06" db="EMBL/GenBank/DDBJ databases">
        <title>Draft Genome Sequence of a Novel Marine Bacterium Related to the Verrucomicrobia.</title>
        <authorList>
            <person name="Vosseberg J."/>
            <person name="Martijn J."/>
            <person name="Ettema T.J.G."/>
        </authorList>
    </citation>
    <scope>NUCLEOTIDE SEQUENCE [LARGE SCALE GENOMIC DNA]</scope>
    <source>
        <strain evidence="7">TARA_B100001123</strain>
    </source>
</reference>
<keyword evidence="3" id="KW-0687">Ribonucleoprotein</keyword>
<comment type="similarity">
    <text evidence="1">Belongs to the bacterial ribosomal protein bS6 family.</text>
</comment>
<organism evidence="7 8">
    <name type="scientific">Candidatus Moanibacter tarae</name>
    <dbReference type="NCBI Taxonomy" id="2200854"/>
    <lineage>
        <taxon>Bacteria</taxon>
        <taxon>Pseudomonadati</taxon>
        <taxon>Verrucomicrobiota</taxon>
        <taxon>Opitutia</taxon>
        <taxon>Puniceicoccales</taxon>
        <taxon>Puniceicoccales incertae sedis</taxon>
        <taxon>Candidatus Moanibacter</taxon>
    </lineage>
</organism>
<evidence type="ECO:0000313" key="8">
    <source>
        <dbReference type="Proteomes" id="UP000247465"/>
    </source>
</evidence>
<comment type="function">
    <text evidence="4">Binds together with bS18 to 16S ribosomal RNA.</text>
</comment>
<dbReference type="GO" id="GO:0006412">
    <property type="term" value="P:translation"/>
    <property type="evidence" value="ECO:0007669"/>
    <property type="project" value="InterPro"/>
</dbReference>
<dbReference type="Gene3D" id="3.30.70.60">
    <property type="match status" value="1"/>
</dbReference>